<accession>A0A250VI76</accession>
<protein>
    <submittedName>
        <fullName evidence="1">Uncharacterized protein</fullName>
    </submittedName>
</protein>
<dbReference type="Proteomes" id="UP000217446">
    <property type="component" value="Unassembled WGS sequence"/>
</dbReference>
<gene>
    <name evidence="1" type="ORF">SO3561_05289</name>
</gene>
<name>A0A250VI76_STROL</name>
<reference evidence="2" key="1">
    <citation type="submission" date="2017-05" db="EMBL/GenBank/DDBJ databases">
        <title>Streptomyces olivochromogenes NBRC 3561 whole genome shotgun sequence.</title>
        <authorList>
            <person name="Dohra H."/>
            <person name="Kodani S."/>
        </authorList>
    </citation>
    <scope>NUCLEOTIDE SEQUENCE [LARGE SCALE GENOMIC DNA]</scope>
    <source>
        <strain evidence="2">NBRC 3561</strain>
    </source>
</reference>
<dbReference type="AlphaFoldDB" id="A0A250VI76"/>
<evidence type="ECO:0000313" key="1">
    <source>
        <dbReference type="EMBL" id="GAX53759.1"/>
    </source>
</evidence>
<sequence>MKVNEIVDTSFGGDIRSQALDQASGQGVRQVRVTEQRPAPAPGRERFVAVDQALPPSHFRFASGCSPGVVCAQRGGGATQKRVHCIIRTPNGNSATTTGRSFFDSTI</sequence>
<dbReference type="STRING" id="1963.AQJ27_30080"/>
<proteinExistence type="predicted"/>
<organism evidence="1 2">
    <name type="scientific">Streptomyces olivochromogenes</name>
    <dbReference type="NCBI Taxonomy" id="1963"/>
    <lineage>
        <taxon>Bacteria</taxon>
        <taxon>Bacillati</taxon>
        <taxon>Actinomycetota</taxon>
        <taxon>Actinomycetes</taxon>
        <taxon>Kitasatosporales</taxon>
        <taxon>Streptomycetaceae</taxon>
        <taxon>Streptomyces</taxon>
    </lineage>
</organism>
<keyword evidence="2" id="KW-1185">Reference proteome</keyword>
<evidence type="ECO:0000313" key="2">
    <source>
        <dbReference type="Proteomes" id="UP000217446"/>
    </source>
</evidence>
<comment type="caution">
    <text evidence="1">The sequence shown here is derived from an EMBL/GenBank/DDBJ whole genome shotgun (WGS) entry which is preliminary data.</text>
</comment>
<dbReference type="EMBL" id="BDQI01000011">
    <property type="protein sequence ID" value="GAX53759.1"/>
    <property type="molecule type" value="Genomic_DNA"/>
</dbReference>